<dbReference type="Gene3D" id="1.10.287.70">
    <property type="match status" value="1"/>
</dbReference>
<feature type="region of interest" description="Disordered" evidence="1">
    <location>
        <begin position="61"/>
        <end position="92"/>
    </location>
</feature>
<comment type="caution">
    <text evidence="3">The sequence shown here is derived from an EMBL/GenBank/DDBJ whole genome shotgun (WGS) entry which is preliminary data.</text>
</comment>
<name>A0A8T1UN66_9STRA</name>
<evidence type="ECO:0000313" key="3">
    <source>
        <dbReference type="EMBL" id="KAG6965975.1"/>
    </source>
</evidence>
<dbReference type="Proteomes" id="UP000688947">
    <property type="component" value="Unassembled WGS sequence"/>
</dbReference>
<organism evidence="3 4">
    <name type="scientific">Phytophthora cactorum</name>
    <dbReference type="NCBI Taxonomy" id="29920"/>
    <lineage>
        <taxon>Eukaryota</taxon>
        <taxon>Sar</taxon>
        <taxon>Stramenopiles</taxon>
        <taxon>Oomycota</taxon>
        <taxon>Peronosporomycetes</taxon>
        <taxon>Peronosporales</taxon>
        <taxon>Peronosporaceae</taxon>
        <taxon>Phytophthora</taxon>
    </lineage>
</organism>
<feature type="transmembrane region" description="Helical" evidence="2">
    <location>
        <begin position="23"/>
        <end position="44"/>
    </location>
</feature>
<reference evidence="3" key="1">
    <citation type="submission" date="2021-01" db="EMBL/GenBank/DDBJ databases">
        <title>Phytophthora aleatoria, a newly-described species from Pinus radiata is distinct from Phytophthora cactorum isolates based on comparative genomics.</title>
        <authorList>
            <person name="Mcdougal R."/>
            <person name="Panda P."/>
            <person name="Williams N."/>
            <person name="Studholme D.J."/>
        </authorList>
    </citation>
    <scope>NUCLEOTIDE SEQUENCE</scope>
    <source>
        <strain evidence="3">NZFS 3830</strain>
    </source>
</reference>
<keyword evidence="2" id="KW-1133">Transmembrane helix</keyword>
<evidence type="ECO:0000256" key="1">
    <source>
        <dbReference type="SAM" id="MobiDB-lite"/>
    </source>
</evidence>
<accession>A0A8T1UN66</accession>
<dbReference type="AlphaFoldDB" id="A0A8T1UN66"/>
<evidence type="ECO:0000313" key="4">
    <source>
        <dbReference type="Proteomes" id="UP000688947"/>
    </source>
</evidence>
<dbReference type="EMBL" id="JAENGZ010000189">
    <property type="protein sequence ID" value="KAG6965975.1"/>
    <property type="molecule type" value="Genomic_DNA"/>
</dbReference>
<feature type="compositionally biased region" description="Polar residues" evidence="1">
    <location>
        <begin position="71"/>
        <end position="80"/>
    </location>
</feature>
<evidence type="ECO:0000256" key="2">
    <source>
        <dbReference type="SAM" id="Phobius"/>
    </source>
</evidence>
<proteinExistence type="predicted"/>
<sequence>MLVVVCHDTMEGAVTVTTKWSRIYFVSFYVVGVVMVLSLVVAFVSTEANVSETSCIPDTNEALRSAERTTPKWQHASQGEATEDDTHPTRRN</sequence>
<gene>
    <name evidence="3" type="ORF">JG687_00005107</name>
</gene>
<keyword evidence="2" id="KW-0472">Membrane</keyword>
<protein>
    <submittedName>
        <fullName evidence="3">Uncharacterized protein</fullName>
    </submittedName>
</protein>
<keyword evidence="2" id="KW-0812">Transmembrane</keyword>